<dbReference type="OrthoDB" id="4194786at2759"/>
<accession>A0A1D2JG23</accession>
<dbReference type="AlphaFoldDB" id="A0A1D2JG23"/>
<dbReference type="EMBL" id="LZYO01000116">
    <property type="protein sequence ID" value="ODH31993.1"/>
    <property type="molecule type" value="Genomic_DNA"/>
</dbReference>
<evidence type="ECO:0000313" key="2">
    <source>
        <dbReference type="Proteomes" id="UP000242814"/>
    </source>
</evidence>
<proteinExistence type="predicted"/>
<gene>
    <name evidence="1" type="ORF">ACO22_03421</name>
</gene>
<reference evidence="1 2" key="1">
    <citation type="submission" date="2016-06" db="EMBL/GenBank/DDBJ databases">
        <authorList>
            <person name="Kjaerup R.B."/>
            <person name="Dalgaard T.S."/>
            <person name="Juul-Madsen H.R."/>
        </authorList>
    </citation>
    <scope>NUCLEOTIDE SEQUENCE [LARGE SCALE GENOMIC DNA]</scope>
    <source>
        <strain evidence="1 2">Pb300</strain>
    </source>
</reference>
<protein>
    <submittedName>
        <fullName evidence="1">Uncharacterized protein</fullName>
    </submittedName>
</protein>
<name>A0A1D2JG23_PARBR</name>
<organism evidence="1 2">
    <name type="scientific">Paracoccidioides brasiliensis</name>
    <dbReference type="NCBI Taxonomy" id="121759"/>
    <lineage>
        <taxon>Eukaryota</taxon>
        <taxon>Fungi</taxon>
        <taxon>Dikarya</taxon>
        <taxon>Ascomycota</taxon>
        <taxon>Pezizomycotina</taxon>
        <taxon>Eurotiomycetes</taxon>
        <taxon>Eurotiomycetidae</taxon>
        <taxon>Onygenales</taxon>
        <taxon>Ajellomycetaceae</taxon>
        <taxon>Paracoccidioides</taxon>
    </lineage>
</organism>
<comment type="caution">
    <text evidence="1">The sequence shown here is derived from an EMBL/GenBank/DDBJ whole genome shotgun (WGS) entry which is preliminary data.</text>
</comment>
<dbReference type="Proteomes" id="UP000242814">
    <property type="component" value="Unassembled WGS sequence"/>
</dbReference>
<sequence length="150" mass="16687">MDANQPVIFSFYSPEIEAAREKAWNESKPVADTLPKPESSVIAPFLPTELCDDLIDVVIKEYPKVFRMISSKAYIPKSVSKCRRGGLVYFPGKPDIGMFYTIVIPLHVSGMVKIGDEVIDTNHIYNVLSSCFVEVPDGGKFAALIMDKIE</sequence>
<evidence type="ECO:0000313" key="1">
    <source>
        <dbReference type="EMBL" id="ODH31993.1"/>
    </source>
</evidence>